<dbReference type="GO" id="GO:0004467">
    <property type="term" value="F:long-chain fatty acid-CoA ligase activity"/>
    <property type="evidence" value="ECO:0007669"/>
    <property type="project" value="UniProtKB-EC"/>
</dbReference>
<dbReference type="Gene3D" id="3.30.300.30">
    <property type="match status" value="1"/>
</dbReference>
<dbReference type="KEGG" id="mhib:MHIB_08500"/>
<sequence length="155" mass="17262">MHPTWTTAGDMGYVDADGNLYLADRKSFMIISGGVNIYPQEVENTLTLHPAVFDVAVIGVPDPEMGEQVKAVVQLKPGVHGTDELARDLIEYTRDRIAHYKAPRSVDFVDSLPRTPTGKLVKGKLRENYLSPATPLRDPRRRSVAVRAEAQQFYP</sequence>
<evidence type="ECO:0000256" key="3">
    <source>
        <dbReference type="ARBA" id="ARBA00026121"/>
    </source>
</evidence>
<evidence type="ECO:0000313" key="10">
    <source>
        <dbReference type="EMBL" id="BBZ22432.1"/>
    </source>
</evidence>
<evidence type="ECO:0000256" key="5">
    <source>
        <dbReference type="ARBA" id="ARBA00069710"/>
    </source>
</evidence>
<protein>
    <recommendedName>
        <fullName evidence="5">Long-chain-fatty-acid--CoA ligase FadD13</fullName>
        <ecNumber evidence="3">6.2.1.3</ecNumber>
    </recommendedName>
    <alternativeName>
        <fullName evidence="6">Fatty acyl-CoA ligase</fullName>
    </alternativeName>
    <alternativeName>
        <fullName evidence="8">Fatty acyl-CoA synthetase</fullName>
    </alternativeName>
    <alternativeName>
        <fullName evidence="7">Very-long-chain fatty-acyl-CoA synthetase</fullName>
    </alternativeName>
</protein>
<dbReference type="Proteomes" id="UP000467260">
    <property type="component" value="Chromosome"/>
</dbReference>
<keyword evidence="2" id="KW-0436">Ligase</keyword>
<organism evidence="10 11">
    <name type="scientific">Mycolicibacter hiberniae</name>
    <dbReference type="NCBI Taxonomy" id="29314"/>
    <lineage>
        <taxon>Bacteria</taxon>
        <taxon>Bacillati</taxon>
        <taxon>Actinomycetota</taxon>
        <taxon>Actinomycetes</taxon>
        <taxon>Mycobacteriales</taxon>
        <taxon>Mycobacteriaceae</taxon>
        <taxon>Mycolicibacter</taxon>
    </lineage>
</organism>
<dbReference type="AlphaFoldDB" id="A0A7I7WZ76"/>
<dbReference type="Pfam" id="PF13193">
    <property type="entry name" value="AMP-binding_C"/>
    <property type="match status" value="1"/>
</dbReference>
<dbReference type="SUPFAM" id="SSF56801">
    <property type="entry name" value="Acetyl-CoA synthetase-like"/>
    <property type="match status" value="1"/>
</dbReference>
<evidence type="ECO:0000256" key="6">
    <source>
        <dbReference type="ARBA" id="ARBA00076959"/>
    </source>
</evidence>
<comment type="catalytic activity">
    <reaction evidence="4">
        <text>a long-chain fatty acid + ATP + CoA = a long-chain fatty acyl-CoA + AMP + diphosphate</text>
        <dbReference type="Rhea" id="RHEA:15421"/>
        <dbReference type="ChEBI" id="CHEBI:30616"/>
        <dbReference type="ChEBI" id="CHEBI:33019"/>
        <dbReference type="ChEBI" id="CHEBI:57287"/>
        <dbReference type="ChEBI" id="CHEBI:57560"/>
        <dbReference type="ChEBI" id="CHEBI:83139"/>
        <dbReference type="ChEBI" id="CHEBI:456215"/>
        <dbReference type="EC" id="6.2.1.3"/>
    </reaction>
</comment>
<reference evidence="10 11" key="1">
    <citation type="journal article" date="2019" name="Emerg. Microbes Infect.">
        <title>Comprehensive subspecies identification of 175 nontuberculous mycobacteria species based on 7547 genomic profiles.</title>
        <authorList>
            <person name="Matsumoto Y."/>
            <person name="Kinjo T."/>
            <person name="Motooka D."/>
            <person name="Nabeya D."/>
            <person name="Jung N."/>
            <person name="Uechi K."/>
            <person name="Horii T."/>
            <person name="Iida T."/>
            <person name="Fujita J."/>
            <person name="Nakamura S."/>
        </authorList>
    </citation>
    <scope>NUCLEOTIDE SEQUENCE [LARGE SCALE GENOMIC DNA]</scope>
    <source>
        <strain evidence="10 11">JCM 13571</strain>
    </source>
</reference>
<dbReference type="EC" id="6.2.1.3" evidence="3"/>
<gene>
    <name evidence="10" type="ORF">MHIB_08500</name>
</gene>
<evidence type="ECO:0000313" key="11">
    <source>
        <dbReference type="Proteomes" id="UP000467260"/>
    </source>
</evidence>
<evidence type="ECO:0000259" key="9">
    <source>
        <dbReference type="Pfam" id="PF13193"/>
    </source>
</evidence>
<accession>A0A7I7WZ76</accession>
<evidence type="ECO:0000256" key="4">
    <source>
        <dbReference type="ARBA" id="ARBA00036813"/>
    </source>
</evidence>
<dbReference type="FunFam" id="3.30.300.30:FF:000008">
    <property type="entry name" value="2,3-dihydroxybenzoate-AMP ligase"/>
    <property type="match status" value="1"/>
</dbReference>
<dbReference type="InterPro" id="IPR045851">
    <property type="entry name" value="AMP-bd_C_sf"/>
</dbReference>
<dbReference type="PANTHER" id="PTHR43352:SF1">
    <property type="entry name" value="ANTHRANILATE--COA LIGASE"/>
    <property type="match status" value="1"/>
</dbReference>
<comment type="similarity">
    <text evidence="1">Belongs to the ATP-dependent AMP-binding enzyme family.</text>
</comment>
<evidence type="ECO:0000256" key="2">
    <source>
        <dbReference type="ARBA" id="ARBA00022598"/>
    </source>
</evidence>
<dbReference type="EMBL" id="AP022609">
    <property type="protein sequence ID" value="BBZ22432.1"/>
    <property type="molecule type" value="Genomic_DNA"/>
</dbReference>
<proteinExistence type="inferred from homology"/>
<evidence type="ECO:0000256" key="7">
    <source>
        <dbReference type="ARBA" id="ARBA00080667"/>
    </source>
</evidence>
<keyword evidence="11" id="KW-1185">Reference proteome</keyword>
<feature type="domain" description="AMP-binding enzyme C-terminal" evidence="9">
    <location>
        <begin position="41"/>
        <end position="119"/>
    </location>
</feature>
<dbReference type="PANTHER" id="PTHR43352">
    <property type="entry name" value="ACETYL-COA SYNTHETASE"/>
    <property type="match status" value="1"/>
</dbReference>
<dbReference type="InterPro" id="IPR025110">
    <property type="entry name" value="AMP-bd_C"/>
</dbReference>
<evidence type="ECO:0000256" key="8">
    <source>
        <dbReference type="ARBA" id="ARBA00083882"/>
    </source>
</evidence>
<dbReference type="GO" id="GO:0044550">
    <property type="term" value="P:secondary metabolite biosynthetic process"/>
    <property type="evidence" value="ECO:0007669"/>
    <property type="project" value="TreeGrafter"/>
</dbReference>
<name>A0A7I7WZ76_9MYCO</name>
<evidence type="ECO:0000256" key="1">
    <source>
        <dbReference type="ARBA" id="ARBA00006432"/>
    </source>
</evidence>